<protein>
    <submittedName>
        <fullName evidence="1">Uncharacterized protein</fullName>
    </submittedName>
</protein>
<dbReference type="AlphaFoldDB" id="A0A9D1JBL4"/>
<evidence type="ECO:0000313" key="2">
    <source>
        <dbReference type="Proteomes" id="UP000823912"/>
    </source>
</evidence>
<comment type="caution">
    <text evidence="1">The sequence shown here is derived from an EMBL/GenBank/DDBJ whole genome shotgun (WGS) entry which is preliminary data.</text>
</comment>
<evidence type="ECO:0000313" key="1">
    <source>
        <dbReference type="EMBL" id="HIR71645.1"/>
    </source>
</evidence>
<dbReference type="Proteomes" id="UP000823912">
    <property type="component" value="Unassembled WGS sequence"/>
</dbReference>
<reference evidence="1" key="2">
    <citation type="journal article" date="2021" name="PeerJ">
        <title>Extensive microbial diversity within the chicken gut microbiome revealed by metagenomics and culture.</title>
        <authorList>
            <person name="Gilroy R."/>
            <person name="Ravi A."/>
            <person name="Getino M."/>
            <person name="Pursley I."/>
            <person name="Horton D.L."/>
            <person name="Alikhan N.F."/>
            <person name="Baker D."/>
            <person name="Gharbi K."/>
            <person name="Hall N."/>
            <person name="Watson M."/>
            <person name="Adriaenssens E.M."/>
            <person name="Foster-Nyarko E."/>
            <person name="Jarju S."/>
            <person name="Secka A."/>
            <person name="Antonio M."/>
            <person name="Oren A."/>
            <person name="Chaudhuri R.R."/>
            <person name="La Ragione R."/>
            <person name="Hildebrand F."/>
            <person name="Pallen M.J."/>
        </authorList>
    </citation>
    <scope>NUCLEOTIDE SEQUENCE</scope>
    <source>
        <strain evidence="1">ChiSjej5B23-6657</strain>
    </source>
</reference>
<accession>A0A9D1JBL4</accession>
<reference evidence="1" key="1">
    <citation type="submission" date="2020-10" db="EMBL/GenBank/DDBJ databases">
        <authorList>
            <person name="Gilroy R."/>
        </authorList>
    </citation>
    <scope>NUCLEOTIDE SEQUENCE</scope>
    <source>
        <strain evidence="1">ChiSjej5B23-6657</strain>
    </source>
</reference>
<name>A0A9D1JBL4_9FIRM</name>
<gene>
    <name evidence="1" type="ORF">IAA55_10260</name>
</gene>
<dbReference type="EMBL" id="DVHM01000178">
    <property type="protein sequence ID" value="HIR71645.1"/>
    <property type="molecule type" value="Genomic_DNA"/>
</dbReference>
<sequence length="79" mass="9667">MKTQEKRFGYGRVKYHKESDFPCEIDYNGCHWHRTPYGYTFRETGMENYLYETYDREEDLRLYVDAAGNIWDEKEHGIL</sequence>
<organism evidence="1 2">
    <name type="scientific">Candidatus Pullilachnospira gallistercoris</name>
    <dbReference type="NCBI Taxonomy" id="2840911"/>
    <lineage>
        <taxon>Bacteria</taxon>
        <taxon>Bacillati</taxon>
        <taxon>Bacillota</taxon>
        <taxon>Clostridia</taxon>
        <taxon>Lachnospirales</taxon>
        <taxon>Lachnospiraceae</taxon>
        <taxon>Lachnospiraceae incertae sedis</taxon>
        <taxon>Candidatus Pullilachnospira</taxon>
    </lineage>
</organism>
<proteinExistence type="predicted"/>